<feature type="domain" description="Homeobox" evidence="12">
    <location>
        <begin position="81"/>
        <end position="141"/>
    </location>
</feature>
<dbReference type="PRINTS" id="PR00024">
    <property type="entry name" value="HOMEOBOX"/>
</dbReference>
<dbReference type="InterPro" id="IPR046327">
    <property type="entry name" value="HXA1/B1/D1"/>
</dbReference>
<gene>
    <name evidence="13" type="ORF">EG68_07842</name>
</gene>
<dbReference type="PRINTS" id="PR00031">
    <property type="entry name" value="HTHREPRESSR"/>
</dbReference>
<dbReference type="PROSITE" id="PS50071">
    <property type="entry name" value="HOMEOBOX_2"/>
    <property type="match status" value="1"/>
</dbReference>
<evidence type="ECO:0000256" key="4">
    <source>
        <dbReference type="ARBA" id="ARBA00023125"/>
    </source>
</evidence>
<organism evidence="13 14">
    <name type="scientific">Paragonimus skrjabini miyazakii</name>
    <dbReference type="NCBI Taxonomy" id="59628"/>
    <lineage>
        <taxon>Eukaryota</taxon>
        <taxon>Metazoa</taxon>
        <taxon>Spiralia</taxon>
        <taxon>Lophotrochozoa</taxon>
        <taxon>Platyhelminthes</taxon>
        <taxon>Trematoda</taxon>
        <taxon>Digenea</taxon>
        <taxon>Plagiorchiida</taxon>
        <taxon>Troglotremata</taxon>
        <taxon>Troglotrematidae</taxon>
        <taxon>Paragonimus</taxon>
    </lineage>
</organism>
<evidence type="ECO:0000256" key="10">
    <source>
        <dbReference type="PROSITE-ProRule" id="PRU00108"/>
    </source>
</evidence>
<dbReference type="GO" id="GO:0005634">
    <property type="term" value="C:nucleus"/>
    <property type="evidence" value="ECO:0007669"/>
    <property type="project" value="UniProtKB-SubCell"/>
</dbReference>
<dbReference type="PANTHER" id="PTHR45946">
    <property type="entry name" value="HOMEOBOX PROTEIN ROUGH-RELATED"/>
    <property type="match status" value="1"/>
</dbReference>
<dbReference type="GO" id="GO:0000981">
    <property type="term" value="F:DNA-binding transcription factor activity, RNA polymerase II-specific"/>
    <property type="evidence" value="ECO:0007669"/>
    <property type="project" value="InterPro"/>
</dbReference>
<keyword evidence="4 10" id="KW-0238">DNA-binding</keyword>
<evidence type="ECO:0000256" key="11">
    <source>
        <dbReference type="RuleBase" id="RU000682"/>
    </source>
</evidence>
<dbReference type="PROSITE" id="PS00027">
    <property type="entry name" value="HOMEOBOX_1"/>
    <property type="match status" value="1"/>
</dbReference>
<keyword evidence="5 10" id="KW-0371">Homeobox</keyword>
<dbReference type="InterPro" id="IPR001356">
    <property type="entry name" value="HD"/>
</dbReference>
<evidence type="ECO:0000256" key="1">
    <source>
        <dbReference type="ARBA" id="ARBA00004123"/>
    </source>
</evidence>
<dbReference type="InterPro" id="IPR020479">
    <property type="entry name" value="HD_metazoa"/>
</dbReference>
<keyword evidence="7 10" id="KW-0539">Nucleus</keyword>
<evidence type="ECO:0000256" key="9">
    <source>
        <dbReference type="ARBA" id="ARBA00040128"/>
    </source>
</evidence>
<comment type="subcellular location">
    <subcellularLocation>
        <location evidence="1 10 11">Nucleus</location>
    </subcellularLocation>
</comment>
<keyword evidence="6" id="KW-0804">Transcription</keyword>
<evidence type="ECO:0000256" key="8">
    <source>
        <dbReference type="ARBA" id="ARBA00029448"/>
    </source>
</evidence>
<evidence type="ECO:0000256" key="6">
    <source>
        <dbReference type="ARBA" id="ARBA00023163"/>
    </source>
</evidence>
<dbReference type="CDD" id="cd00086">
    <property type="entry name" value="homeodomain"/>
    <property type="match status" value="1"/>
</dbReference>
<evidence type="ECO:0000256" key="2">
    <source>
        <dbReference type="ARBA" id="ARBA00022473"/>
    </source>
</evidence>
<evidence type="ECO:0000313" key="13">
    <source>
        <dbReference type="EMBL" id="KAF7254935.1"/>
    </source>
</evidence>
<dbReference type="InterPro" id="IPR000047">
    <property type="entry name" value="HTH_motif"/>
</dbReference>
<dbReference type="InterPro" id="IPR009057">
    <property type="entry name" value="Homeodomain-like_sf"/>
</dbReference>
<dbReference type="SMART" id="SM00389">
    <property type="entry name" value="HOX"/>
    <property type="match status" value="1"/>
</dbReference>
<dbReference type="EMBL" id="JTDE01004494">
    <property type="protein sequence ID" value="KAF7254935.1"/>
    <property type="molecule type" value="Genomic_DNA"/>
</dbReference>
<evidence type="ECO:0000256" key="3">
    <source>
        <dbReference type="ARBA" id="ARBA00023015"/>
    </source>
</evidence>
<evidence type="ECO:0000259" key="12">
    <source>
        <dbReference type="PROSITE" id="PS50071"/>
    </source>
</evidence>
<accession>A0A8S9YJF4</accession>
<dbReference type="Proteomes" id="UP000822476">
    <property type="component" value="Unassembled WGS sequence"/>
</dbReference>
<dbReference type="Pfam" id="PF00046">
    <property type="entry name" value="Homeodomain"/>
    <property type="match status" value="1"/>
</dbReference>
<dbReference type="OrthoDB" id="6159439at2759"/>
<name>A0A8S9YJF4_9TREM</name>
<comment type="similarity">
    <text evidence="8">Belongs to the Antp homeobox family. Labial subfamily.</text>
</comment>
<dbReference type="AlphaFoldDB" id="A0A8S9YJF4"/>
<keyword evidence="14" id="KW-1185">Reference proteome</keyword>
<evidence type="ECO:0000256" key="5">
    <source>
        <dbReference type="ARBA" id="ARBA00023155"/>
    </source>
</evidence>
<keyword evidence="3" id="KW-0805">Transcription regulation</keyword>
<reference evidence="13" key="1">
    <citation type="submission" date="2019-07" db="EMBL/GenBank/DDBJ databases">
        <title>Annotation for the trematode Paragonimus miyazaki's.</title>
        <authorList>
            <person name="Choi Y.-J."/>
        </authorList>
    </citation>
    <scope>NUCLEOTIDE SEQUENCE</scope>
    <source>
        <strain evidence="13">Japan</strain>
    </source>
</reference>
<proteinExistence type="inferred from homology"/>
<sequence>MHVVVVRNACSEKKVTPEALTPLSKEQQKQPIELHVSGGSDSVSGIPKNCLNQMDYRILSSRLDNCEAAMSSSESSTFQGSKSFCGRSNFSNKQLTELEKEFHFNRYLTRTRRTEFAKELGLTETQVKIWFQNRRMKLKKRTRSQLTTSAQESYDLAALTGQQGIGDIHRDVYTLPMDGRNTNIVTNRQSPDFQKHAYHSKVCFAFNACESIVHFNHTTADARNLD</sequence>
<dbReference type="PANTHER" id="PTHR45946:SF1">
    <property type="entry name" value="HOMEOBOX PROTEIN HOX-D1"/>
    <property type="match status" value="1"/>
</dbReference>
<dbReference type="SUPFAM" id="SSF46689">
    <property type="entry name" value="Homeodomain-like"/>
    <property type="match status" value="1"/>
</dbReference>
<dbReference type="GO" id="GO:0000978">
    <property type="term" value="F:RNA polymerase II cis-regulatory region sequence-specific DNA binding"/>
    <property type="evidence" value="ECO:0007669"/>
    <property type="project" value="TreeGrafter"/>
</dbReference>
<comment type="caution">
    <text evidence="13">The sequence shown here is derived from an EMBL/GenBank/DDBJ whole genome shotgun (WGS) entry which is preliminary data.</text>
</comment>
<protein>
    <recommendedName>
        <fullName evidence="9">Homeobox protein Hox-D1</fullName>
    </recommendedName>
</protein>
<keyword evidence="2" id="KW-0217">Developmental protein</keyword>
<dbReference type="Gene3D" id="1.10.10.60">
    <property type="entry name" value="Homeodomain-like"/>
    <property type="match status" value="1"/>
</dbReference>
<feature type="DNA-binding region" description="Homeobox" evidence="10">
    <location>
        <begin position="83"/>
        <end position="142"/>
    </location>
</feature>
<evidence type="ECO:0000313" key="14">
    <source>
        <dbReference type="Proteomes" id="UP000822476"/>
    </source>
</evidence>
<evidence type="ECO:0000256" key="7">
    <source>
        <dbReference type="ARBA" id="ARBA00023242"/>
    </source>
</evidence>
<dbReference type="InterPro" id="IPR017970">
    <property type="entry name" value="Homeobox_CS"/>
</dbReference>